<keyword evidence="3" id="KW-0150">Chloroplast</keyword>
<evidence type="ECO:0000256" key="9">
    <source>
        <dbReference type="SAM" id="Phobius"/>
    </source>
</evidence>
<evidence type="ECO:0000256" key="6">
    <source>
        <dbReference type="ARBA" id="ARBA00022946"/>
    </source>
</evidence>
<organism evidence="11 12">
    <name type="scientific">Nelumbo nucifera</name>
    <name type="common">Sacred lotus</name>
    <dbReference type="NCBI Taxonomy" id="4432"/>
    <lineage>
        <taxon>Eukaryota</taxon>
        <taxon>Viridiplantae</taxon>
        <taxon>Streptophyta</taxon>
        <taxon>Embryophyta</taxon>
        <taxon>Tracheophyta</taxon>
        <taxon>Spermatophyta</taxon>
        <taxon>Magnoliopsida</taxon>
        <taxon>Proteales</taxon>
        <taxon>Nelumbonaceae</taxon>
        <taxon>Nelumbo</taxon>
    </lineage>
</organism>
<dbReference type="SUPFAM" id="SSF53474">
    <property type="entry name" value="alpha/beta-Hydrolases"/>
    <property type="match status" value="1"/>
</dbReference>
<evidence type="ECO:0000256" key="4">
    <source>
        <dbReference type="ARBA" id="ARBA00022640"/>
    </source>
</evidence>
<evidence type="ECO:0000256" key="3">
    <source>
        <dbReference type="ARBA" id="ARBA00022528"/>
    </source>
</evidence>
<dbReference type="InterPro" id="IPR002921">
    <property type="entry name" value="Fungal_lipase-type"/>
</dbReference>
<dbReference type="PANTHER" id="PTHR31403">
    <property type="entry name" value="PHOSPHOLIPASE A1-IBETA2, CHLOROPLASTIC"/>
    <property type="match status" value="1"/>
</dbReference>
<comment type="subcellular location">
    <subcellularLocation>
        <location evidence="1">Plastid</location>
        <location evidence="1">Chloroplast</location>
    </subcellularLocation>
</comment>
<evidence type="ECO:0000256" key="8">
    <source>
        <dbReference type="ARBA" id="ARBA00023098"/>
    </source>
</evidence>
<sequence length="129" mass="14514">MHQYSDEEPSINMTSHSLGSALAMLSAYDIAEMGVNVMEDGQAVLVMVFSFLGLRVGIVSLKMRVERSGVNIHDTMPKVSSILFNEHVSKLIHRLAQTCDVHVRISFSYHKLKLETVYGCPRSRIVFRC</sequence>
<keyword evidence="9" id="KW-1133">Transmembrane helix</keyword>
<keyword evidence="4" id="KW-0934">Plastid</keyword>
<reference evidence="11 12" key="1">
    <citation type="journal article" date="2020" name="Mol. Biol. Evol.">
        <title>Distinct Expression and Methylation Patterns for Genes with Different Fates following a Single Whole-Genome Duplication in Flowering Plants.</title>
        <authorList>
            <person name="Shi T."/>
            <person name="Rahmani R.S."/>
            <person name="Gugger P.F."/>
            <person name="Wang M."/>
            <person name="Li H."/>
            <person name="Zhang Y."/>
            <person name="Li Z."/>
            <person name="Wang Q."/>
            <person name="Van de Peer Y."/>
            <person name="Marchal K."/>
            <person name="Chen J."/>
        </authorList>
    </citation>
    <scope>NUCLEOTIDE SEQUENCE [LARGE SCALE GENOMIC DNA]</scope>
    <source>
        <tissue evidence="11">Leaf</tissue>
    </source>
</reference>
<dbReference type="EMBL" id="DUZY01000006">
    <property type="protein sequence ID" value="DAD42856.1"/>
    <property type="molecule type" value="Genomic_DNA"/>
</dbReference>
<name>A0A822ZIL1_NELNU</name>
<dbReference type="PANTHER" id="PTHR31403:SF51">
    <property type="entry name" value="PHOSPHOLIPASE A1-IGAMMA2, CHLOROPLASTIC"/>
    <property type="match status" value="1"/>
</dbReference>
<dbReference type="InterPro" id="IPR029058">
    <property type="entry name" value="AB_hydrolase_fold"/>
</dbReference>
<keyword evidence="12" id="KW-1185">Reference proteome</keyword>
<evidence type="ECO:0000256" key="7">
    <source>
        <dbReference type="ARBA" id="ARBA00022963"/>
    </source>
</evidence>
<comment type="similarity">
    <text evidence="2">Belongs to the AB hydrolase superfamily. Lipase family.</text>
</comment>
<comment type="caution">
    <text evidence="11">The sequence shown here is derived from an EMBL/GenBank/DDBJ whole genome shotgun (WGS) entry which is preliminary data.</text>
</comment>
<dbReference type="GO" id="GO:0009507">
    <property type="term" value="C:chloroplast"/>
    <property type="evidence" value="ECO:0007669"/>
    <property type="project" value="UniProtKB-SubCell"/>
</dbReference>
<keyword evidence="6" id="KW-0809">Transit peptide</keyword>
<protein>
    <recommendedName>
        <fullName evidence="10">Fungal lipase-type domain-containing protein</fullName>
    </recommendedName>
</protein>
<evidence type="ECO:0000256" key="1">
    <source>
        <dbReference type="ARBA" id="ARBA00004229"/>
    </source>
</evidence>
<accession>A0A822ZIL1</accession>
<dbReference type="Gene3D" id="3.40.50.1820">
    <property type="entry name" value="alpha/beta hydrolase"/>
    <property type="match status" value="1"/>
</dbReference>
<evidence type="ECO:0000313" key="12">
    <source>
        <dbReference type="Proteomes" id="UP000607653"/>
    </source>
</evidence>
<keyword evidence="9" id="KW-0472">Membrane</keyword>
<dbReference type="Pfam" id="PF01764">
    <property type="entry name" value="Lipase_3"/>
    <property type="match status" value="1"/>
</dbReference>
<keyword evidence="5" id="KW-0378">Hydrolase</keyword>
<evidence type="ECO:0000259" key="10">
    <source>
        <dbReference type="Pfam" id="PF01764"/>
    </source>
</evidence>
<proteinExistence type="inferred from homology"/>
<evidence type="ECO:0000256" key="2">
    <source>
        <dbReference type="ARBA" id="ARBA00010701"/>
    </source>
</evidence>
<keyword evidence="9" id="KW-0812">Transmembrane</keyword>
<evidence type="ECO:0000256" key="5">
    <source>
        <dbReference type="ARBA" id="ARBA00022801"/>
    </source>
</evidence>
<keyword evidence="8" id="KW-0443">Lipid metabolism</keyword>
<feature type="transmembrane region" description="Helical" evidence="9">
    <location>
        <begin position="43"/>
        <end position="61"/>
    </location>
</feature>
<keyword evidence="7" id="KW-0442">Lipid degradation</keyword>
<dbReference type="AlphaFoldDB" id="A0A822ZIL1"/>
<feature type="domain" description="Fungal lipase-type" evidence="10">
    <location>
        <begin position="7"/>
        <end position="80"/>
    </location>
</feature>
<evidence type="ECO:0000313" key="11">
    <source>
        <dbReference type="EMBL" id="DAD42856.1"/>
    </source>
</evidence>
<gene>
    <name evidence="11" type="ORF">HUJ06_001086</name>
</gene>
<dbReference type="GO" id="GO:0016042">
    <property type="term" value="P:lipid catabolic process"/>
    <property type="evidence" value="ECO:0007669"/>
    <property type="project" value="UniProtKB-KW"/>
</dbReference>
<dbReference type="GO" id="GO:0004620">
    <property type="term" value="F:phospholipase activity"/>
    <property type="evidence" value="ECO:0007669"/>
    <property type="project" value="UniProtKB-ARBA"/>
</dbReference>
<dbReference type="Proteomes" id="UP000607653">
    <property type="component" value="Unassembled WGS sequence"/>
</dbReference>